<dbReference type="CDD" id="cd01948">
    <property type="entry name" value="EAL"/>
    <property type="match status" value="1"/>
</dbReference>
<dbReference type="Pfam" id="PF00563">
    <property type="entry name" value="EAL"/>
    <property type="match status" value="1"/>
</dbReference>
<dbReference type="PROSITE" id="PS50883">
    <property type="entry name" value="EAL"/>
    <property type="match status" value="1"/>
</dbReference>
<comment type="caution">
    <text evidence="2">The sequence shown here is derived from an EMBL/GenBank/DDBJ whole genome shotgun (WGS) entry which is preliminary data.</text>
</comment>
<dbReference type="Proteomes" id="UP000005856">
    <property type="component" value="Unassembled WGS sequence"/>
</dbReference>
<dbReference type="SUPFAM" id="SSF141868">
    <property type="entry name" value="EAL domain-like"/>
    <property type="match status" value="1"/>
</dbReference>
<protein>
    <submittedName>
        <fullName evidence="2">EAL domain protein</fullName>
    </submittedName>
</protein>
<dbReference type="PANTHER" id="PTHR33121">
    <property type="entry name" value="CYCLIC DI-GMP PHOSPHODIESTERASE PDEF"/>
    <property type="match status" value="1"/>
</dbReference>
<dbReference type="eggNOG" id="COG2200">
    <property type="taxonomic scope" value="Bacteria"/>
</dbReference>
<feature type="domain" description="EAL" evidence="1">
    <location>
        <begin position="43"/>
        <end position="295"/>
    </location>
</feature>
<dbReference type="CDD" id="cd18773">
    <property type="entry name" value="PDC1_HK_sensor"/>
    <property type="match status" value="1"/>
</dbReference>
<proteinExistence type="predicted"/>
<evidence type="ECO:0000313" key="2">
    <source>
        <dbReference type="EMBL" id="EDM46462.1"/>
    </source>
</evidence>
<reference evidence="2 3" key="1">
    <citation type="submission" date="2007-06" db="EMBL/GenBank/DDBJ databases">
        <authorList>
            <person name="Green D."/>
            <person name="Ferriera S."/>
            <person name="Johnson J."/>
            <person name="Kravitz S."/>
            <person name="Beeson K."/>
            <person name="Sutton G."/>
            <person name="Rogers Y.-H."/>
            <person name="Friedman R."/>
            <person name="Frazier M."/>
            <person name="Venter J.C."/>
        </authorList>
    </citation>
    <scope>NUCLEOTIDE SEQUENCE [LARGE SCALE GENOMIC DNA]</scope>
    <source>
        <strain evidence="2 3">DG893</strain>
    </source>
</reference>
<dbReference type="PANTHER" id="PTHR33121:SF76">
    <property type="entry name" value="SIGNALING PROTEIN"/>
    <property type="match status" value="1"/>
</dbReference>
<gene>
    <name evidence="2" type="ORF">MDG893_01870</name>
</gene>
<evidence type="ECO:0000259" key="1">
    <source>
        <dbReference type="PROSITE" id="PS50883"/>
    </source>
</evidence>
<dbReference type="RefSeq" id="WP_007155046.1">
    <property type="nucleotide sequence ID" value="NZ_ABCP01000039.1"/>
</dbReference>
<accession>A6F462</accession>
<dbReference type="InterPro" id="IPR050706">
    <property type="entry name" value="Cyclic-di-GMP_PDE-like"/>
</dbReference>
<sequence length="454" mass="51166">MDQQIGLLQGFPDAFVYPDQKRPMSRTLPEQMTAPEVDVLSPMLTREGESWTADYQGLTLRTALQPIFSISHKRVVGYEALIRAFDPDNAAVLPLHLFELPSSDAENLLLDRLCRYLHISNYSGFQDQLNWLFLNVSPRVVSAGNRADSFFGELLKKTGLPPHRIVMEIVEQPTDDAERLRETVAYYQQLGCLTAIDDFGAGHSNFERIWNLSPDIVKLDRKLLTRATDDHKARQILNGIVSLLHQSGCLVLLEGVETHDQAMIAIDAGVDFVQGFYFSRPSTALADIPHKVTDLDGLLRDYKIKNRITRDPTQQLISYFEDFFRGAVEKLSQGMPMNEACSFLLNHPAVSRCYLVDANGVQIDDTMVSDATARSLDPRFRPLESTTSADWYRQQYLRQAIAQPGQVHITTPYLCITGAYMCVTLSLGYYHKGELRVLCCDILANPTETTLRKG</sequence>
<keyword evidence="3" id="KW-1185">Reference proteome</keyword>
<dbReference type="STRING" id="443152.MDG893_01870"/>
<dbReference type="EMBL" id="ABCP01000039">
    <property type="protein sequence ID" value="EDM46462.1"/>
    <property type="molecule type" value="Genomic_DNA"/>
</dbReference>
<dbReference type="SMART" id="SM00052">
    <property type="entry name" value="EAL"/>
    <property type="match status" value="1"/>
</dbReference>
<dbReference type="AlphaFoldDB" id="A6F462"/>
<dbReference type="InterPro" id="IPR035919">
    <property type="entry name" value="EAL_sf"/>
</dbReference>
<organism evidence="2 3">
    <name type="scientific">Marinobacter algicola DG893</name>
    <dbReference type="NCBI Taxonomy" id="443152"/>
    <lineage>
        <taxon>Bacteria</taxon>
        <taxon>Pseudomonadati</taxon>
        <taxon>Pseudomonadota</taxon>
        <taxon>Gammaproteobacteria</taxon>
        <taxon>Pseudomonadales</taxon>
        <taxon>Marinobacteraceae</taxon>
        <taxon>Marinobacter</taxon>
    </lineage>
</organism>
<dbReference type="GO" id="GO:0071111">
    <property type="term" value="F:cyclic-guanylate-specific phosphodiesterase activity"/>
    <property type="evidence" value="ECO:0007669"/>
    <property type="project" value="InterPro"/>
</dbReference>
<dbReference type="InterPro" id="IPR001633">
    <property type="entry name" value="EAL_dom"/>
</dbReference>
<dbReference type="Gene3D" id="3.20.20.450">
    <property type="entry name" value="EAL domain"/>
    <property type="match status" value="1"/>
</dbReference>
<dbReference type="InterPro" id="IPR029151">
    <property type="entry name" value="Sensor-like_sf"/>
</dbReference>
<evidence type="ECO:0000313" key="3">
    <source>
        <dbReference type="Proteomes" id="UP000005856"/>
    </source>
</evidence>
<dbReference type="SUPFAM" id="SSF103190">
    <property type="entry name" value="Sensory domain-like"/>
    <property type="match status" value="1"/>
</dbReference>
<dbReference type="Gene3D" id="3.30.450.20">
    <property type="entry name" value="PAS domain"/>
    <property type="match status" value="1"/>
</dbReference>
<name>A6F462_9GAMM</name>